<sequence>MACCCTQEVVFDLNLIENSALEDGLACWAPVGSCTALSVHEEVPAKVRKRDVVLNFGSAASGISGASIRVMQMDSSFPFGACINPGVIQNPAFVDFFTKHFDWAVFENELKWYHTEAQQGQLNYADSDALLDFCDRYGKPVRGHCIFWAVENTVQQWVKNLDNDQLTSAVQGRLQSLLTRYAGRFPHYDVNNEMLHGSYYQGRLGDDINAFMFREAARLDPGAMLFVNDYNVEGGNDPNATPEKYIEQISALQEKGAAVGGIGLQGHVTNPVGEVLCDALDKLATTDLPVWLTELDVCESDVDLRAEDLEVVLREAYAHPAVEGVVFWGFMQGHMWRQDACLVNSDGTVNDAGERFVDLRREWTSHARGHIDSAGHFKFRGYHGTYVVQLATATGKEETTQLGMNLIENDNCDSDDGLTGWASSGSCTLSAHAEDPAPDAFPPPLAATADDGEAVVQRAPPKPSGRYVRKRDVVLKVSSRAENGGVASVAGAKIQVIQVQNSFPIGSCITKAGMQNPQYVDFFTKHFDWAVLENELKWYYTEAVQGQVSYADADELISFCDRHNKPVRGHCIFWAVESSVQQWVRALNGDKLRAAVEARLRGLVSRYAGRFPHYEVNNEMLHGAFYQQRLGDDINAYMFRETAAIDPAPALFVNDYNVESGNDPNATPEKYVALITDLQRRGAPVGGIGIQGHVTNPVGDVIADALDKLAVTGLPIWVTELDVSAADESVRADDLEIVLREAYAHPAVEGVMLWGFMQGYMWRSNAQLVNADGRYTEAGNRLVGLRQEWASHARGTVDGNGSFKFRGFHGTYQVLLTTAAGVVKKRTFDVKKGDAPLVLDMDF</sequence>
<evidence type="ECO:0000256" key="7">
    <source>
        <dbReference type="SAM" id="MobiDB-lite"/>
    </source>
</evidence>
<dbReference type="OrthoDB" id="3055998at2759"/>
<feature type="domain" description="GH10" evidence="8">
    <location>
        <begin position="490"/>
        <end position="785"/>
    </location>
</feature>
<dbReference type="PROSITE" id="PS00591">
    <property type="entry name" value="GH10_1"/>
    <property type="match status" value="1"/>
</dbReference>
<dbReference type="AlphaFoldDB" id="A0A1E5UTU6"/>
<feature type="domain" description="GH10" evidence="8">
    <location>
        <begin position="67"/>
        <end position="359"/>
    </location>
</feature>
<evidence type="ECO:0000259" key="8">
    <source>
        <dbReference type="PROSITE" id="PS51760"/>
    </source>
</evidence>
<keyword evidence="2" id="KW-0378">Hydrolase</keyword>
<dbReference type="InterPro" id="IPR044846">
    <property type="entry name" value="GH10"/>
</dbReference>
<dbReference type="PANTHER" id="PTHR31490:SF14">
    <property type="entry name" value="OS01G0134900 PROTEIN"/>
    <property type="match status" value="1"/>
</dbReference>
<proteinExistence type="inferred from homology"/>
<dbReference type="InterPro" id="IPR001000">
    <property type="entry name" value="GH10_dom"/>
</dbReference>
<dbReference type="STRING" id="888268.A0A1E5UTU6"/>
<accession>A0A1E5UTU6</accession>
<dbReference type="SUPFAM" id="SSF51445">
    <property type="entry name" value="(Trans)glycosidases"/>
    <property type="match status" value="2"/>
</dbReference>
<evidence type="ECO:0000313" key="9">
    <source>
        <dbReference type="EMBL" id="OEL16244.1"/>
    </source>
</evidence>
<evidence type="ECO:0000256" key="3">
    <source>
        <dbReference type="ARBA" id="ARBA00023277"/>
    </source>
</evidence>
<dbReference type="SMART" id="SM00633">
    <property type="entry name" value="Glyco_10"/>
    <property type="match status" value="2"/>
</dbReference>
<keyword evidence="10" id="KW-1185">Reference proteome</keyword>
<comment type="caution">
    <text evidence="9">The sequence shown here is derived from an EMBL/GenBank/DDBJ whole genome shotgun (WGS) entry which is preliminary data.</text>
</comment>
<dbReference type="Proteomes" id="UP000095767">
    <property type="component" value="Unassembled WGS sequence"/>
</dbReference>
<evidence type="ECO:0000313" key="10">
    <source>
        <dbReference type="Proteomes" id="UP000095767"/>
    </source>
</evidence>
<reference evidence="9 10" key="1">
    <citation type="submission" date="2016-09" db="EMBL/GenBank/DDBJ databases">
        <title>The draft genome of Dichanthelium oligosanthes: A C3 panicoid grass species.</title>
        <authorList>
            <person name="Studer A.J."/>
            <person name="Schnable J.C."/>
            <person name="Brutnell T.P."/>
        </authorList>
    </citation>
    <scope>NUCLEOTIDE SEQUENCE [LARGE SCALE GENOMIC DNA]</scope>
    <source>
        <strain evidence="10">cv. Kellogg 1175</strain>
        <tissue evidence="9">Leaf</tissue>
    </source>
</reference>
<keyword evidence="3" id="KW-0119">Carbohydrate metabolism</keyword>
<protein>
    <submittedName>
        <fullName evidence="9">Anti-sigma-I factor RsgI6</fullName>
    </submittedName>
</protein>
<dbReference type="InterPro" id="IPR017853">
    <property type="entry name" value="GH"/>
</dbReference>
<feature type="region of interest" description="Disordered" evidence="7">
    <location>
        <begin position="432"/>
        <end position="465"/>
    </location>
</feature>
<gene>
    <name evidence="9" type="ORF">BAE44_0022741</name>
</gene>
<dbReference type="GO" id="GO:0000272">
    <property type="term" value="P:polysaccharide catabolic process"/>
    <property type="evidence" value="ECO:0007669"/>
    <property type="project" value="UniProtKB-KW"/>
</dbReference>
<evidence type="ECO:0000256" key="2">
    <source>
        <dbReference type="ARBA" id="ARBA00022801"/>
    </source>
</evidence>
<comment type="similarity">
    <text evidence="1">Belongs to the glycosyl hydrolase 10 (cellulase F) family.</text>
</comment>
<dbReference type="Pfam" id="PF00331">
    <property type="entry name" value="Glyco_hydro_10"/>
    <property type="match status" value="2"/>
</dbReference>
<evidence type="ECO:0000256" key="5">
    <source>
        <dbReference type="ARBA" id="ARBA00023326"/>
    </source>
</evidence>
<keyword evidence="5" id="KW-0624">Polysaccharide degradation</keyword>
<feature type="active site" description="Nucleophile" evidence="6">
    <location>
        <position position="720"/>
    </location>
</feature>
<evidence type="ECO:0000256" key="1">
    <source>
        <dbReference type="ARBA" id="ARBA00007495"/>
    </source>
</evidence>
<organism evidence="9 10">
    <name type="scientific">Dichanthelium oligosanthes</name>
    <dbReference type="NCBI Taxonomy" id="888268"/>
    <lineage>
        <taxon>Eukaryota</taxon>
        <taxon>Viridiplantae</taxon>
        <taxon>Streptophyta</taxon>
        <taxon>Embryophyta</taxon>
        <taxon>Tracheophyta</taxon>
        <taxon>Spermatophyta</taxon>
        <taxon>Magnoliopsida</taxon>
        <taxon>Liliopsida</taxon>
        <taxon>Poales</taxon>
        <taxon>Poaceae</taxon>
        <taxon>PACMAD clade</taxon>
        <taxon>Panicoideae</taxon>
        <taxon>Panicodae</taxon>
        <taxon>Paniceae</taxon>
        <taxon>Dichantheliinae</taxon>
        <taxon>Dichanthelium</taxon>
    </lineage>
</organism>
<name>A0A1E5UTU6_9POAL</name>
<dbReference type="GO" id="GO:0031176">
    <property type="term" value="F:endo-1,4-beta-xylanase activity"/>
    <property type="evidence" value="ECO:0007669"/>
    <property type="project" value="UniProtKB-ARBA"/>
</dbReference>
<dbReference type="PROSITE" id="PS51760">
    <property type="entry name" value="GH10_2"/>
    <property type="match status" value="2"/>
</dbReference>
<dbReference type="InterPro" id="IPR031158">
    <property type="entry name" value="GH10_AS"/>
</dbReference>
<dbReference type="PRINTS" id="PR00134">
    <property type="entry name" value="GLHYDRLASE10"/>
</dbReference>
<keyword evidence="4" id="KW-0326">Glycosidase</keyword>
<evidence type="ECO:0000256" key="4">
    <source>
        <dbReference type="ARBA" id="ARBA00023295"/>
    </source>
</evidence>
<dbReference type="PANTHER" id="PTHR31490">
    <property type="entry name" value="GLYCOSYL HYDROLASE"/>
    <property type="match status" value="1"/>
</dbReference>
<evidence type="ECO:0000256" key="6">
    <source>
        <dbReference type="PROSITE-ProRule" id="PRU10061"/>
    </source>
</evidence>
<dbReference type="EMBL" id="LWDX02063606">
    <property type="protein sequence ID" value="OEL16244.1"/>
    <property type="molecule type" value="Genomic_DNA"/>
</dbReference>
<dbReference type="Gene3D" id="3.20.20.80">
    <property type="entry name" value="Glycosidases"/>
    <property type="match status" value="2"/>
</dbReference>